<protein>
    <recommendedName>
        <fullName evidence="4">Copper amine oxidase-like N-terminal domain-containing protein</fullName>
    </recommendedName>
</protein>
<keyword evidence="3" id="KW-1185">Reference proteome</keyword>
<sequence>MKKGWSMLLISTALTLALTPFFTATGAMGEEVVAVNNKDELPVVGSYDHFKKLLETEWRAQQNRNYPTAMESTVVMSPAAPQAKMADSAGGTPSDFSTTNTQVQGVDEADIVKSDGTYLYQATSQEVRIIQAYPAAKMQINSRITYDNGLFQPLELYVDEKRLIVIGQANESVKTNSSIVSKRRIPYVHEQQTTKAMIYDITDKANPRLTRQLDIEGQYLSSRKIGANLYVTANQYVNTYRIFEDKEALPGPLYRDSLEGDQYQSVPYSDIRYFPKSIQPNFLMVAGVNLDRPKQKMSMGTYLGAGENIYASPENLYVAVTEYEAQPETVKPMGQSFAPTLLPVPTKTNTTIYRFGMAEGVLTFSGKGTVPGRILNQFSLDEHDGYLRIATTSGEMWRNDENTSKNNLYVLDQELHTYGKLEGIAPGERIYSARFMGNRAYMVTFKQVDPLFVIDLAKPSAPSILGALKIPGYSDYLHPYDENHIIGFGKEAESDKDMAFYQGMKVALFDVSDVTHPKEKFKTVIGDRGTNSDLLSNHKALLFSKEKELLAFPVTVYEWTTEQKAKNDIHEYGSFTFQGAYVYQLNLKTGFTLNSKITHLTEQDLKKSGDGWYNSKNNINRILTINDTLYTVSEGFIAAQQLSSKRQLGILPLAK</sequence>
<name>A0ABR5NBX8_BRECH</name>
<organism evidence="2 3">
    <name type="scientific">Brevibacillus choshinensis</name>
    <dbReference type="NCBI Taxonomy" id="54911"/>
    <lineage>
        <taxon>Bacteria</taxon>
        <taxon>Bacillati</taxon>
        <taxon>Bacillota</taxon>
        <taxon>Bacilli</taxon>
        <taxon>Bacillales</taxon>
        <taxon>Paenibacillaceae</taxon>
        <taxon>Brevibacillus</taxon>
    </lineage>
</organism>
<dbReference type="InterPro" id="IPR019198">
    <property type="entry name" value="Beta_propeller_containing"/>
</dbReference>
<dbReference type="InterPro" id="IPR014441">
    <property type="entry name" value="UCP006425_b-propeller"/>
</dbReference>
<proteinExistence type="predicted"/>
<comment type="caution">
    <text evidence="2">The sequence shown here is derived from an EMBL/GenBank/DDBJ whole genome shotgun (WGS) entry which is preliminary data.</text>
</comment>
<feature type="signal peptide" evidence="1">
    <location>
        <begin position="1"/>
        <end position="29"/>
    </location>
</feature>
<dbReference type="Proteomes" id="UP000051063">
    <property type="component" value="Unassembled WGS sequence"/>
</dbReference>
<dbReference type="Pfam" id="PF09826">
    <property type="entry name" value="Beta_propel"/>
    <property type="match status" value="1"/>
</dbReference>
<evidence type="ECO:0008006" key="4">
    <source>
        <dbReference type="Google" id="ProtNLM"/>
    </source>
</evidence>
<feature type="chain" id="PRO_5046894110" description="Copper amine oxidase-like N-terminal domain-containing protein" evidence="1">
    <location>
        <begin position="30"/>
        <end position="655"/>
    </location>
</feature>
<evidence type="ECO:0000313" key="2">
    <source>
        <dbReference type="EMBL" id="KQL49052.1"/>
    </source>
</evidence>
<evidence type="ECO:0000313" key="3">
    <source>
        <dbReference type="Proteomes" id="UP000051063"/>
    </source>
</evidence>
<dbReference type="EMBL" id="LJJB01000007">
    <property type="protein sequence ID" value="KQL49052.1"/>
    <property type="molecule type" value="Genomic_DNA"/>
</dbReference>
<keyword evidence="1" id="KW-0732">Signal</keyword>
<dbReference type="PIRSF" id="PIRSF006425">
    <property type="entry name" value="UCP006425_WD40"/>
    <property type="match status" value="1"/>
</dbReference>
<dbReference type="RefSeq" id="WP_055743349.1">
    <property type="nucleotide sequence ID" value="NZ_LJJB01000007.1"/>
</dbReference>
<gene>
    <name evidence="2" type="ORF">AN963_04555</name>
</gene>
<evidence type="ECO:0000256" key="1">
    <source>
        <dbReference type="SAM" id="SignalP"/>
    </source>
</evidence>
<accession>A0ABR5NBX8</accession>
<reference evidence="2 3" key="1">
    <citation type="submission" date="2015-09" db="EMBL/GenBank/DDBJ databases">
        <title>Genome sequencing project for genomic taxonomy and phylogenomics of Bacillus-like bacteria.</title>
        <authorList>
            <person name="Liu B."/>
            <person name="Wang J."/>
            <person name="Zhu Y."/>
            <person name="Liu G."/>
            <person name="Chen Q."/>
            <person name="Chen Z."/>
            <person name="Lan J."/>
            <person name="Che J."/>
            <person name="Ge C."/>
            <person name="Shi H."/>
            <person name="Pan Z."/>
            <person name="Liu X."/>
        </authorList>
    </citation>
    <scope>NUCLEOTIDE SEQUENCE [LARGE SCALE GENOMIC DNA]</scope>
    <source>
        <strain evidence="2 3">DSM 8552</strain>
    </source>
</reference>